<accession>A0A345XTU2</accession>
<dbReference type="Pfam" id="PF05331">
    <property type="entry name" value="DUF742"/>
    <property type="match status" value="1"/>
</dbReference>
<organism evidence="1 2">
    <name type="scientific">Streptomyces armeniacus</name>
    <dbReference type="NCBI Taxonomy" id="83291"/>
    <lineage>
        <taxon>Bacteria</taxon>
        <taxon>Bacillati</taxon>
        <taxon>Actinomycetota</taxon>
        <taxon>Actinomycetes</taxon>
        <taxon>Kitasatosporales</taxon>
        <taxon>Streptomycetaceae</taxon>
        <taxon>Streptomyces</taxon>
    </lineage>
</organism>
<dbReference type="Proteomes" id="UP000254425">
    <property type="component" value="Chromosome"/>
</dbReference>
<dbReference type="AlphaFoldDB" id="A0A345XTU2"/>
<dbReference type="PANTHER" id="PTHR36221">
    <property type="entry name" value="DUF742 DOMAIN-CONTAINING PROTEIN"/>
    <property type="match status" value="1"/>
</dbReference>
<keyword evidence="2" id="KW-1185">Reference proteome</keyword>
<gene>
    <name evidence="1" type="ORF">DVA86_22825</name>
</gene>
<dbReference type="PANTHER" id="PTHR36221:SF1">
    <property type="entry name" value="DUF742 DOMAIN-CONTAINING PROTEIN"/>
    <property type="match status" value="1"/>
</dbReference>
<dbReference type="KEGG" id="sarm:DVA86_22825"/>
<sequence length="123" mass="13241">MTGDEEVEPVGELVRSYVIANGRVLPTAEDFSVTTLVTATDRASQNRMLSPESRAIVDLCSGGFLSVAEVAGHVRQPLGIVRALLADLAESSLIHTRAPVAMAERTDIEILEDVLHGLRTRFA</sequence>
<name>A0A345XTU2_9ACTN</name>
<dbReference type="InterPro" id="IPR007995">
    <property type="entry name" value="DUF742"/>
</dbReference>
<evidence type="ECO:0000313" key="1">
    <source>
        <dbReference type="EMBL" id="AXK35058.1"/>
    </source>
</evidence>
<reference evidence="1 2" key="1">
    <citation type="submission" date="2018-07" db="EMBL/GenBank/DDBJ databases">
        <title>Draft genome of the type strain Streptomyces armeniacus ATCC 15676.</title>
        <authorList>
            <person name="Labana P."/>
            <person name="Gosse J.T."/>
            <person name="Boddy C.N."/>
        </authorList>
    </citation>
    <scope>NUCLEOTIDE SEQUENCE [LARGE SCALE GENOMIC DNA]</scope>
    <source>
        <strain evidence="1 2">ATCC 15676</strain>
    </source>
</reference>
<dbReference type="EMBL" id="CP031320">
    <property type="protein sequence ID" value="AXK35058.1"/>
    <property type="molecule type" value="Genomic_DNA"/>
</dbReference>
<protein>
    <submittedName>
        <fullName evidence="1">DUF742 domain-containing protein</fullName>
    </submittedName>
</protein>
<proteinExistence type="predicted"/>
<evidence type="ECO:0000313" key="2">
    <source>
        <dbReference type="Proteomes" id="UP000254425"/>
    </source>
</evidence>
<dbReference type="RefSeq" id="WP_208880956.1">
    <property type="nucleotide sequence ID" value="NZ_CP031320.1"/>
</dbReference>